<proteinExistence type="predicted"/>
<dbReference type="EMBL" id="JAHQIW010001685">
    <property type="protein sequence ID" value="KAJ1353334.1"/>
    <property type="molecule type" value="Genomic_DNA"/>
</dbReference>
<sequence length="97" mass="11064">MINDMHRSAGQTVDAFLLKRMRLAIRESATSLLIWFRSFICKPVEAAPGRRKLDNSMEQRQGYAVEAIPCSRPISSNRGKLTLKCEVERYRAGTIHL</sequence>
<organism evidence="1 2">
    <name type="scientific">Parelaphostrongylus tenuis</name>
    <name type="common">Meningeal worm</name>
    <dbReference type="NCBI Taxonomy" id="148309"/>
    <lineage>
        <taxon>Eukaryota</taxon>
        <taxon>Metazoa</taxon>
        <taxon>Ecdysozoa</taxon>
        <taxon>Nematoda</taxon>
        <taxon>Chromadorea</taxon>
        <taxon>Rhabditida</taxon>
        <taxon>Rhabditina</taxon>
        <taxon>Rhabditomorpha</taxon>
        <taxon>Strongyloidea</taxon>
        <taxon>Metastrongylidae</taxon>
        <taxon>Parelaphostrongylus</taxon>
    </lineage>
</organism>
<protein>
    <submittedName>
        <fullName evidence="1">Uncharacterized protein</fullName>
    </submittedName>
</protein>
<dbReference type="AlphaFoldDB" id="A0AAD5QKZ8"/>
<evidence type="ECO:0000313" key="1">
    <source>
        <dbReference type="EMBL" id="KAJ1353334.1"/>
    </source>
</evidence>
<accession>A0AAD5QKZ8</accession>
<keyword evidence="2" id="KW-1185">Reference proteome</keyword>
<dbReference type="Proteomes" id="UP001196413">
    <property type="component" value="Unassembled WGS sequence"/>
</dbReference>
<comment type="caution">
    <text evidence="1">The sequence shown here is derived from an EMBL/GenBank/DDBJ whole genome shotgun (WGS) entry which is preliminary data.</text>
</comment>
<evidence type="ECO:0000313" key="2">
    <source>
        <dbReference type="Proteomes" id="UP001196413"/>
    </source>
</evidence>
<reference evidence="1" key="1">
    <citation type="submission" date="2021-06" db="EMBL/GenBank/DDBJ databases">
        <title>Parelaphostrongylus tenuis whole genome reference sequence.</title>
        <authorList>
            <person name="Garwood T.J."/>
            <person name="Larsen P.A."/>
            <person name="Fountain-Jones N.M."/>
            <person name="Garbe J.R."/>
            <person name="Macchietto M.G."/>
            <person name="Kania S.A."/>
            <person name="Gerhold R.W."/>
            <person name="Richards J.E."/>
            <person name="Wolf T.M."/>
        </authorList>
    </citation>
    <scope>NUCLEOTIDE SEQUENCE</scope>
    <source>
        <strain evidence="1">MNPRO001-30</strain>
        <tissue evidence="1">Meninges</tissue>
    </source>
</reference>
<gene>
    <name evidence="1" type="ORF">KIN20_009940</name>
</gene>
<name>A0AAD5QKZ8_PARTN</name>